<comment type="caution">
    <text evidence="2">The sequence shown here is derived from an EMBL/GenBank/DDBJ whole genome shotgun (WGS) entry which is preliminary data.</text>
</comment>
<reference evidence="2 3" key="1">
    <citation type="submission" date="2020-07" db="EMBL/GenBank/DDBJ databases">
        <authorList>
            <person name="Partida-Martinez L."/>
            <person name="Huntemann M."/>
            <person name="Clum A."/>
            <person name="Wang J."/>
            <person name="Palaniappan K."/>
            <person name="Ritter S."/>
            <person name="Chen I.-M."/>
            <person name="Stamatis D."/>
            <person name="Reddy T."/>
            <person name="O'Malley R."/>
            <person name="Daum C."/>
            <person name="Shapiro N."/>
            <person name="Ivanova N."/>
            <person name="Kyrpides N."/>
            <person name="Woyke T."/>
        </authorList>
    </citation>
    <scope>NUCLEOTIDE SEQUENCE [LARGE SCALE GENOMIC DNA]</scope>
    <source>
        <strain evidence="2 3">AT2.17</strain>
    </source>
</reference>
<dbReference type="EMBL" id="JACCBW010000005">
    <property type="protein sequence ID" value="NYE38614.1"/>
    <property type="molecule type" value="Genomic_DNA"/>
</dbReference>
<evidence type="ECO:0000313" key="2">
    <source>
        <dbReference type="EMBL" id="NYE38614.1"/>
    </source>
</evidence>
<keyword evidence="1" id="KW-0732">Signal</keyword>
<name>A0A7Y9H651_9ACTN</name>
<dbReference type="RefSeq" id="WP_179621251.1">
    <property type="nucleotide sequence ID" value="NZ_JACCBW010000005.1"/>
</dbReference>
<keyword evidence="3" id="KW-1185">Reference proteome</keyword>
<gene>
    <name evidence="2" type="ORF">F4692_003764</name>
</gene>
<sequence>MSFRPGSWLTVAVLLAVALLPSTAYAERVVTRDPAGDALATSEVKGVEQSTIAPDQRALDIVRTVVDHRRGAVSVRVQFRKLGTDPLVFVGTRLKLPRGRVDVYVEHLGGKPIVTGAAHGAGRSIAGA</sequence>
<feature type="chain" id="PRO_5030950739" evidence="1">
    <location>
        <begin position="27"/>
        <end position="128"/>
    </location>
</feature>
<feature type="signal peptide" evidence="1">
    <location>
        <begin position="1"/>
        <end position="26"/>
    </location>
</feature>
<evidence type="ECO:0000313" key="3">
    <source>
        <dbReference type="Proteomes" id="UP000549911"/>
    </source>
</evidence>
<protein>
    <submittedName>
        <fullName evidence="2">Uncharacterized protein</fullName>
    </submittedName>
</protein>
<proteinExistence type="predicted"/>
<dbReference type="AlphaFoldDB" id="A0A7Y9H651"/>
<dbReference type="Proteomes" id="UP000549911">
    <property type="component" value="Unassembled WGS sequence"/>
</dbReference>
<organism evidence="2 3">
    <name type="scientific">Nocardioides cavernae</name>
    <dbReference type="NCBI Taxonomy" id="1921566"/>
    <lineage>
        <taxon>Bacteria</taxon>
        <taxon>Bacillati</taxon>
        <taxon>Actinomycetota</taxon>
        <taxon>Actinomycetes</taxon>
        <taxon>Propionibacteriales</taxon>
        <taxon>Nocardioidaceae</taxon>
        <taxon>Nocardioides</taxon>
    </lineage>
</organism>
<reference evidence="2 3" key="2">
    <citation type="submission" date="2020-08" db="EMBL/GenBank/DDBJ databases">
        <title>The Agave Microbiome: Exploring the role of microbial communities in plant adaptations to desert environments.</title>
        <authorList>
            <person name="Partida-Martinez L.P."/>
        </authorList>
    </citation>
    <scope>NUCLEOTIDE SEQUENCE [LARGE SCALE GENOMIC DNA]</scope>
    <source>
        <strain evidence="2 3">AT2.17</strain>
    </source>
</reference>
<accession>A0A7Y9H651</accession>
<evidence type="ECO:0000256" key="1">
    <source>
        <dbReference type="SAM" id="SignalP"/>
    </source>
</evidence>